<feature type="compositionally biased region" description="Low complexity" evidence="1">
    <location>
        <begin position="413"/>
        <end position="430"/>
    </location>
</feature>
<feature type="compositionally biased region" description="Polar residues" evidence="1">
    <location>
        <begin position="613"/>
        <end position="624"/>
    </location>
</feature>
<organism evidence="2 3">
    <name type="scientific">Toxoplasma gondii FOU</name>
    <dbReference type="NCBI Taxonomy" id="943167"/>
    <lineage>
        <taxon>Eukaryota</taxon>
        <taxon>Sar</taxon>
        <taxon>Alveolata</taxon>
        <taxon>Apicomplexa</taxon>
        <taxon>Conoidasida</taxon>
        <taxon>Coccidia</taxon>
        <taxon>Eucoccidiorida</taxon>
        <taxon>Eimeriorina</taxon>
        <taxon>Sarcocystidae</taxon>
        <taxon>Toxoplasma</taxon>
    </lineage>
</organism>
<comment type="caution">
    <text evidence="2">The sequence shown here is derived from an EMBL/GenBank/DDBJ whole genome shotgun (WGS) entry which is preliminary data.</text>
</comment>
<evidence type="ECO:0000313" key="3">
    <source>
        <dbReference type="Proteomes" id="UP000028838"/>
    </source>
</evidence>
<feature type="region of interest" description="Disordered" evidence="1">
    <location>
        <begin position="1"/>
        <end position="57"/>
    </location>
</feature>
<feature type="compositionally biased region" description="Gly residues" evidence="1">
    <location>
        <begin position="342"/>
        <end position="352"/>
    </location>
</feature>
<feature type="compositionally biased region" description="Pro residues" evidence="1">
    <location>
        <begin position="1171"/>
        <end position="1180"/>
    </location>
</feature>
<proteinExistence type="predicted"/>
<dbReference type="EMBL" id="AEYH02000373">
    <property type="protein sequence ID" value="KFG55155.1"/>
    <property type="molecule type" value="Genomic_DNA"/>
</dbReference>
<evidence type="ECO:0000256" key="1">
    <source>
        <dbReference type="SAM" id="MobiDB-lite"/>
    </source>
</evidence>
<dbReference type="VEuPathDB" id="ToxoDB:TGFOU_225910"/>
<feature type="region of interest" description="Disordered" evidence="1">
    <location>
        <begin position="121"/>
        <end position="218"/>
    </location>
</feature>
<dbReference type="Proteomes" id="UP000028838">
    <property type="component" value="Unassembled WGS sequence"/>
</dbReference>
<feature type="compositionally biased region" description="Polar residues" evidence="1">
    <location>
        <begin position="202"/>
        <end position="218"/>
    </location>
</feature>
<feature type="region of interest" description="Disordered" evidence="1">
    <location>
        <begin position="805"/>
        <end position="830"/>
    </location>
</feature>
<name>A0A086LET7_TOXGO</name>
<dbReference type="AlphaFoldDB" id="A0A086LET7"/>
<feature type="region of interest" description="Disordered" evidence="1">
    <location>
        <begin position="921"/>
        <end position="979"/>
    </location>
</feature>
<feature type="compositionally biased region" description="Low complexity" evidence="1">
    <location>
        <begin position="250"/>
        <end position="272"/>
    </location>
</feature>
<sequence length="1263" mass="129581">MNPHLPGGASPSPGVADALETNRSPSSGIPRHSHFSPSLSASRYHPHARTHAGDSHAAPGYSVPGAYLGNSSFSASSSFSSPPAEGRGEASGAVSYVSSVHFPPPASESVASPPAASVAYVPARGPTHGPTHGPPQTAGFSTSYSSAACAGSGASASPGYFPQQTPGHAQVTSGSPPTANFQSEERDQQRSHLLHGAAGSLLPQQRPQGNVLSPDSSRLSAHYHVRPALATPAHARPPTPQDVHAPGAPPQAAGYAGGPSSASFPLASPAEARYPHSRPAYRREPPSTPSVNANGAFAGNGTSSATYGPRASRAPGEVANSPSPQPFYASSVSRTPSPQGPSGAGPTPGSGGPSPEVAGQPVPPSSTPGRTASPVHAPAYYRPSGPPSFASQPNPGASPAFTVSEGATHGVRSRGSSGASGPAAGADSGAVHASFSPALQLRSSSPLQDVSGHRPGDFGQQPRAASSPAAKPHAAPQPPFAPQFAPQNPSGPQGPPAPQKPVGQDVRGEKPGGAGRGFEGSPDELPRPGSVRTPGVDSAGASALGFVSAPGGGAVCQAFSRAPSAGHQDGGSVSPLKAVSVPLSSAGSASRVSQAPPPCVADTARRLAPASRESATPRTGQSGAFSEALSSGPAPQAPRPLAAVEGGGASGVPCHARDPPTFTAAPGAASRTGGAGLVRPVPLSKGPVSSVGREGASDAGGASGRVGQGRQLLKTLNFSKTLFVTESFTDKKLNVASNTLRKNYENFVLLRNKNAIVIPGPKKTKDHPRGTIVAYNSGYIVAAATREQFVGMNLSPAPADLGVSGKKGGVASPPLASSPNKEAPAPAAAPSVQTNAPIYADWIRKKFRSHEAEPLCRNNGFTRPLTVMTRADIDPPFEVFLEELRDFLFLHFPHWLVAYDPEVAPCLVLCRANPNIASPTPSKFAVKKSAGSKHAQGEDEGGASASALAAEKKKEQPPNEGISMSRADGASSLRGGPPGGFVGPAPGAFACRRKRPFSLTGGGESPFSAELESVSAAWGVDATQLFFPHLPSHMHLWPPAEKIEAWRRRDEEARTENRSFLQCKFVIGVRHVIAHGLKSQQELHAAMTEFWPILRFFTAPSHCRFRSVGPSRASEVDGADPKKAQIPRAFRPLGEEEAWPRLEEDLSTGGESLLKNDLLGEPRKRRGGPTLKPPATPPSQPAVSLLPPGLSAGRNELGKTRAEPVSGNSPGAQNGARKRTDMSRPTAAGLSDDSASLQPRVRVESKAENVDWNSVHLGEQTSL</sequence>
<feature type="compositionally biased region" description="Polar residues" evidence="1">
    <location>
        <begin position="162"/>
        <end position="182"/>
    </location>
</feature>
<feature type="compositionally biased region" description="Low complexity" evidence="1">
    <location>
        <begin position="460"/>
        <end position="474"/>
    </location>
</feature>
<dbReference type="OrthoDB" id="332008at2759"/>
<accession>A0A086LET7</accession>
<evidence type="ECO:0000313" key="2">
    <source>
        <dbReference type="EMBL" id="KFG55155.1"/>
    </source>
</evidence>
<keyword evidence="2" id="KW-0176">Collagen</keyword>
<feature type="region of interest" description="Disordered" evidence="1">
    <location>
        <begin position="231"/>
        <end position="706"/>
    </location>
</feature>
<reference evidence="2 3" key="1">
    <citation type="submission" date="2014-07" db="EMBL/GenBank/DDBJ databases">
        <authorList>
            <person name="Sibley D."/>
            <person name="Venepally P."/>
            <person name="Karamycheva S."/>
            <person name="Hadjithomas M."/>
            <person name="Khan A."/>
            <person name="Brunk B."/>
            <person name="Roos D."/>
            <person name="Caler E."/>
            <person name="Lorenzi H."/>
        </authorList>
    </citation>
    <scope>NUCLEOTIDE SEQUENCE [LARGE SCALE GENOMIC DNA]</scope>
    <source>
        <strain evidence="2 3">FOU</strain>
    </source>
</reference>
<feature type="compositionally biased region" description="Polar residues" evidence="1">
    <location>
        <begin position="582"/>
        <end position="593"/>
    </location>
</feature>
<feature type="region of interest" description="Disordered" evidence="1">
    <location>
        <begin position="1108"/>
        <end position="1263"/>
    </location>
</feature>
<gene>
    <name evidence="2" type="ORF">TGFOU_225910</name>
</gene>
<protein>
    <submittedName>
        <fullName evidence="2">Putative collagen alpha-1(II) chain</fullName>
    </submittedName>
</protein>
<feature type="compositionally biased region" description="Low complexity" evidence="1">
    <location>
        <begin position="121"/>
        <end position="159"/>
    </location>
</feature>